<reference evidence="8" key="1">
    <citation type="submission" date="2019-06" db="EMBL/GenBank/DDBJ databases">
        <authorList>
            <consortium name="Wellcome Sanger Institute Data Sharing"/>
        </authorList>
    </citation>
    <scope>NUCLEOTIDE SEQUENCE [LARGE SCALE GENOMIC DNA]</scope>
</reference>
<organism evidence="8 9">
    <name type="scientific">Salarias fasciatus</name>
    <name type="common">Jewelled blenny</name>
    <name type="synonym">Blennius fasciatus</name>
    <dbReference type="NCBI Taxonomy" id="181472"/>
    <lineage>
        <taxon>Eukaryota</taxon>
        <taxon>Metazoa</taxon>
        <taxon>Chordata</taxon>
        <taxon>Craniata</taxon>
        <taxon>Vertebrata</taxon>
        <taxon>Euteleostomi</taxon>
        <taxon>Actinopterygii</taxon>
        <taxon>Neopterygii</taxon>
        <taxon>Teleostei</taxon>
        <taxon>Neoteleostei</taxon>
        <taxon>Acanthomorphata</taxon>
        <taxon>Ovalentaria</taxon>
        <taxon>Blenniimorphae</taxon>
        <taxon>Blenniiformes</taxon>
        <taxon>Blennioidei</taxon>
        <taxon>Blenniidae</taxon>
        <taxon>Salariinae</taxon>
        <taxon>Salarias</taxon>
    </lineage>
</organism>
<protein>
    <submittedName>
        <fullName evidence="8">Apoptosis inducing factor mitochondria associated 5</fullName>
    </submittedName>
</protein>
<evidence type="ECO:0000256" key="3">
    <source>
        <dbReference type="ARBA" id="ARBA00022827"/>
    </source>
</evidence>
<evidence type="ECO:0000256" key="2">
    <source>
        <dbReference type="ARBA" id="ARBA00022630"/>
    </source>
</evidence>
<keyword evidence="2" id="KW-0285">Flavoprotein</keyword>
<dbReference type="PRINTS" id="PR00368">
    <property type="entry name" value="FADPNR"/>
</dbReference>
<dbReference type="SUPFAM" id="SSF51905">
    <property type="entry name" value="FAD/NAD(P)-binding domain"/>
    <property type="match status" value="1"/>
</dbReference>
<feature type="domain" description="Reductase C-terminal" evidence="7">
    <location>
        <begin position="167"/>
        <end position="231"/>
    </location>
</feature>
<name>A0A672G5R3_SALFA</name>
<dbReference type="SUPFAM" id="SSF55424">
    <property type="entry name" value="FAD/NAD-linked reductases, dimerisation (C-terminal) domain"/>
    <property type="match status" value="1"/>
</dbReference>
<dbReference type="InterPro" id="IPR036188">
    <property type="entry name" value="FAD/NAD-bd_sf"/>
</dbReference>
<dbReference type="Gene3D" id="3.30.390.30">
    <property type="match status" value="1"/>
</dbReference>
<dbReference type="Pfam" id="PF07992">
    <property type="entry name" value="Pyr_redox_2"/>
    <property type="match status" value="1"/>
</dbReference>
<feature type="region of interest" description="Disordered" evidence="5">
    <location>
        <begin position="258"/>
        <end position="277"/>
    </location>
</feature>
<gene>
    <name evidence="8" type="primary">LOC115394991</name>
</gene>
<keyword evidence="4" id="KW-0560">Oxidoreductase</keyword>
<dbReference type="GO" id="GO:0005737">
    <property type="term" value="C:cytoplasm"/>
    <property type="evidence" value="ECO:0007669"/>
    <property type="project" value="TreeGrafter"/>
</dbReference>
<dbReference type="GO" id="GO:0016651">
    <property type="term" value="F:oxidoreductase activity, acting on NAD(P)H"/>
    <property type="evidence" value="ECO:0007669"/>
    <property type="project" value="TreeGrafter"/>
</dbReference>
<dbReference type="PRINTS" id="PR00469">
    <property type="entry name" value="PNDRDTASEII"/>
</dbReference>
<reference evidence="8" key="3">
    <citation type="submission" date="2025-09" db="UniProtKB">
        <authorList>
            <consortium name="Ensembl"/>
        </authorList>
    </citation>
    <scope>IDENTIFICATION</scope>
</reference>
<comment type="similarity">
    <text evidence="1">Belongs to the FAD-dependent oxidoreductase family.</text>
</comment>
<evidence type="ECO:0000259" key="6">
    <source>
        <dbReference type="Pfam" id="PF07992"/>
    </source>
</evidence>
<evidence type="ECO:0000256" key="5">
    <source>
        <dbReference type="SAM" id="MobiDB-lite"/>
    </source>
</evidence>
<dbReference type="AlphaFoldDB" id="A0A672G5R3"/>
<evidence type="ECO:0000256" key="4">
    <source>
        <dbReference type="ARBA" id="ARBA00023002"/>
    </source>
</evidence>
<proteinExistence type="inferred from homology"/>
<evidence type="ECO:0000313" key="8">
    <source>
        <dbReference type="Ensembl" id="ENSSFAP00005014228.1"/>
    </source>
</evidence>
<keyword evidence="3" id="KW-0274">FAD</keyword>
<keyword evidence="9" id="KW-1185">Reference proteome</keyword>
<evidence type="ECO:0000259" key="7">
    <source>
        <dbReference type="Pfam" id="PF14759"/>
    </source>
</evidence>
<dbReference type="PANTHER" id="PTHR43557">
    <property type="entry name" value="APOPTOSIS-INDUCING FACTOR 1"/>
    <property type="match status" value="1"/>
</dbReference>
<sequence length="277" mass="30506">MEVASYLIDKSSSITVIGSSDLPYQNTLGREIGKFTLTVKRNVKFYMNDNVTEVKGVDGKVKEVVLKSGKVIPADVLIVGVGIFPNSQFLQGSKITMDSKHFVIVDKYMRTNVPDVFCAGDLATFPLAMAKNRLVNIGHWQMAQAHGRIVALNMINKATELNSVPFYWTVLLGKTIRYAGYGEGYTEIVMKGKFEDRKFLALYIKDDEVIAAAGLNYDPAVSAVAERLVTGNVITKAEAQYVQSVCFPLLTVVLRTPDAVSPSPPDRSDDLSWLQLS</sequence>
<dbReference type="Pfam" id="PF14759">
    <property type="entry name" value="Reductase_C"/>
    <property type="match status" value="1"/>
</dbReference>
<dbReference type="InterPro" id="IPR016156">
    <property type="entry name" value="FAD/NAD-linked_Rdtase_dimer_sf"/>
</dbReference>
<reference evidence="8" key="2">
    <citation type="submission" date="2025-08" db="UniProtKB">
        <authorList>
            <consortium name="Ensembl"/>
        </authorList>
    </citation>
    <scope>IDENTIFICATION</scope>
</reference>
<accession>A0A672G5R3</accession>
<dbReference type="InterPro" id="IPR050446">
    <property type="entry name" value="FAD-oxidoreductase/Apoptosis"/>
</dbReference>
<dbReference type="PANTHER" id="PTHR43557:SF9">
    <property type="entry name" value="APOPTOSIS-INDUCING FACTOR 3-LIKE"/>
    <property type="match status" value="1"/>
</dbReference>
<dbReference type="Proteomes" id="UP000472267">
    <property type="component" value="Chromosome 10"/>
</dbReference>
<dbReference type="Gene3D" id="3.50.50.60">
    <property type="entry name" value="FAD/NAD(P)-binding domain"/>
    <property type="match status" value="1"/>
</dbReference>
<dbReference type="Ensembl" id="ENSSFAT00005014823.1">
    <property type="protein sequence ID" value="ENSSFAP00005014228.1"/>
    <property type="gene ID" value="ENSSFAG00005007667.1"/>
</dbReference>
<feature type="domain" description="FAD/NAD(P)-binding" evidence="6">
    <location>
        <begin position="1"/>
        <end position="147"/>
    </location>
</feature>
<evidence type="ECO:0000256" key="1">
    <source>
        <dbReference type="ARBA" id="ARBA00006442"/>
    </source>
</evidence>
<dbReference type="InterPro" id="IPR028202">
    <property type="entry name" value="Reductase_C"/>
</dbReference>
<evidence type="ECO:0000313" key="9">
    <source>
        <dbReference type="Proteomes" id="UP000472267"/>
    </source>
</evidence>
<dbReference type="InterPro" id="IPR023753">
    <property type="entry name" value="FAD/NAD-binding_dom"/>
</dbReference>